<feature type="region of interest" description="Disordered" evidence="1">
    <location>
        <begin position="519"/>
        <end position="548"/>
    </location>
</feature>
<feature type="compositionally biased region" description="Gly residues" evidence="1">
    <location>
        <begin position="602"/>
        <end position="622"/>
    </location>
</feature>
<dbReference type="InterPro" id="IPR036397">
    <property type="entry name" value="RNaseH_sf"/>
</dbReference>
<dbReference type="OrthoDB" id="444049at2759"/>
<feature type="region of interest" description="Disordered" evidence="1">
    <location>
        <begin position="1554"/>
        <end position="1639"/>
    </location>
</feature>
<feature type="non-terminal residue" evidence="3">
    <location>
        <position position="3114"/>
    </location>
</feature>
<gene>
    <name evidence="3" type="primary">COMT</name>
    <name evidence="3" type="ORF">SPIL2461_LOCUS566</name>
</gene>
<feature type="region of interest" description="Disordered" evidence="1">
    <location>
        <begin position="2778"/>
        <end position="2798"/>
    </location>
</feature>
<keyword evidence="4" id="KW-1185">Reference proteome</keyword>
<dbReference type="GO" id="GO:0015074">
    <property type="term" value="P:DNA integration"/>
    <property type="evidence" value="ECO:0007669"/>
    <property type="project" value="InterPro"/>
</dbReference>
<accession>A0A812IU75</accession>
<name>A0A812IU75_SYMPI</name>
<proteinExistence type="predicted"/>
<organism evidence="3 4">
    <name type="scientific">Symbiodinium pilosum</name>
    <name type="common">Dinoflagellate</name>
    <dbReference type="NCBI Taxonomy" id="2952"/>
    <lineage>
        <taxon>Eukaryota</taxon>
        <taxon>Sar</taxon>
        <taxon>Alveolata</taxon>
        <taxon>Dinophyceae</taxon>
        <taxon>Suessiales</taxon>
        <taxon>Symbiodiniaceae</taxon>
        <taxon>Symbiodinium</taxon>
    </lineage>
</organism>
<feature type="region of interest" description="Disordered" evidence="1">
    <location>
        <begin position="1386"/>
        <end position="1410"/>
    </location>
</feature>
<protein>
    <submittedName>
        <fullName evidence="3">COMT protein</fullName>
    </submittedName>
</protein>
<dbReference type="GO" id="GO:0003676">
    <property type="term" value="F:nucleic acid binding"/>
    <property type="evidence" value="ECO:0007669"/>
    <property type="project" value="InterPro"/>
</dbReference>
<dbReference type="Gene3D" id="3.30.420.10">
    <property type="entry name" value="Ribonuclease H-like superfamily/Ribonuclease H"/>
    <property type="match status" value="1"/>
</dbReference>
<evidence type="ECO:0000313" key="4">
    <source>
        <dbReference type="Proteomes" id="UP000649617"/>
    </source>
</evidence>
<evidence type="ECO:0000256" key="1">
    <source>
        <dbReference type="SAM" id="MobiDB-lite"/>
    </source>
</evidence>
<feature type="compositionally biased region" description="Pro residues" evidence="1">
    <location>
        <begin position="1391"/>
        <end position="1402"/>
    </location>
</feature>
<feature type="compositionally biased region" description="Low complexity" evidence="1">
    <location>
        <begin position="1585"/>
        <end position="1599"/>
    </location>
</feature>
<dbReference type="InterPro" id="IPR001584">
    <property type="entry name" value="Integrase_cat-core"/>
</dbReference>
<feature type="region of interest" description="Disordered" evidence="1">
    <location>
        <begin position="2838"/>
        <end position="2869"/>
    </location>
</feature>
<dbReference type="PROSITE" id="PS50994">
    <property type="entry name" value="INTEGRASE"/>
    <property type="match status" value="1"/>
</dbReference>
<evidence type="ECO:0000313" key="3">
    <source>
        <dbReference type="EMBL" id="CAE7162507.1"/>
    </source>
</evidence>
<feature type="compositionally biased region" description="Basic residues" evidence="1">
    <location>
        <begin position="623"/>
        <end position="639"/>
    </location>
</feature>
<reference evidence="3" key="1">
    <citation type="submission" date="2021-02" db="EMBL/GenBank/DDBJ databases">
        <authorList>
            <person name="Dougan E. K."/>
            <person name="Rhodes N."/>
            <person name="Thang M."/>
            <person name="Chan C."/>
        </authorList>
    </citation>
    <scope>NUCLEOTIDE SEQUENCE</scope>
</reference>
<feature type="compositionally biased region" description="Polar residues" evidence="1">
    <location>
        <begin position="1569"/>
        <end position="1578"/>
    </location>
</feature>
<dbReference type="EMBL" id="CAJNIZ010000458">
    <property type="protein sequence ID" value="CAE7162507.1"/>
    <property type="molecule type" value="Genomic_DNA"/>
</dbReference>
<dbReference type="Proteomes" id="UP000649617">
    <property type="component" value="Unassembled WGS sequence"/>
</dbReference>
<feature type="domain" description="Integrase catalytic" evidence="2">
    <location>
        <begin position="1680"/>
        <end position="1863"/>
    </location>
</feature>
<evidence type="ECO:0000259" key="2">
    <source>
        <dbReference type="PROSITE" id="PS50994"/>
    </source>
</evidence>
<comment type="caution">
    <text evidence="3">The sequence shown here is derived from an EMBL/GenBank/DDBJ whole genome shotgun (WGS) entry which is preliminary data.</text>
</comment>
<feature type="region of interest" description="Disordered" evidence="1">
    <location>
        <begin position="579"/>
        <end position="642"/>
    </location>
</feature>
<feature type="compositionally biased region" description="Acidic residues" evidence="1">
    <location>
        <begin position="1621"/>
        <end position="1634"/>
    </location>
</feature>
<sequence>MALARTARACTMRCSSVTLLDSTWRKQLGDNWLSGYHGLRCISQPVELNGIDGPVGPIAAVAFSSASQASGTPEDEASRLAVASTGLHAQIIVLDWRLNEIFSRFTLQEELSRIDFCPLDSDMLSGSNFGSFDIFLLRDLSAVEDEEAEARLESKVPCLRAALSAALPLLEITIVSTTIFLRFFVQAWLWKPNKDIALSLNQKENSIQGKIFSRNFFPEDGLDGLPKHYELSVFQAYTLQELIKVADQKYHVQLDYLDQQVLLLREIQCYLNATGFSLVKMADGSGPGGGGGIPLHEFRREVPPGWAPGIPDYPLRLFFERLKLWCRIYEGDDTMVGPLVAGRLQGKAQRLGMQLRLRRPDGGTDVGSDALVRLSVEEVRDPANPALILQHAIPSGVQALCNSLREAFGMSDQDLVSKSIEDLMEFRRGKLTFPEYAIEWEIPRDLRRLALRLVNRSNDSDHFYQDDDAWEEGYLPEAEWDDVYWAEDDWSWMSDYQEMYDDWYGEYEEDYEQGQWYGEDAEDEQWHSPEKEGEEASGMDSGGPASSTTTLAAQESFAMKGGKGKGFGCSICGSRWHSASSCPVNGSGKSGGKGRSSSKGYGSKGYGGGKGYGNKSFGGSGYKGKKGYGKSKSKGKRWAPRGWSSKGKGYYGFAEKTLTQSFGESKPQITPPKNKVKKLRLRTPRIHRPPPRRPRLPESLSYHTVLGEKRRGLLVDPGAASGLIGSETLRDLISCLPPDQQGDISWNYEKSNNVSGINGTPETTLGMVNLPLSFSGAHGSFSADVLGGEGSLCPALLSNPALRRQQASILTDWFSNGDGCLVVRSSKLQENGHRKKDVDASEWCYLRLLLTDSGHYLLPVDDPRDAPLASTLEEAVKFSEETPCTTMAASTTSPDSEPETLCATRTALITEPETSCATRSGHLQIRHQATSGKSGKPFLDDQSTALCDTWTIEGNHLVRHHRVPRRILFSPKCALDCPVSEARVLGSRITELKPVRQKGSGRILEDDWITSSNPNRDLSYLWTGRTRIRLCPERLEPVPTTMASTTSLPSVSMAPELFPNYDGDSFPDHWDDDRKEQSKKYYKAIPEQFYTKTGRRPITPKNVKSWMATAKGRGLCFQFWEWCSGSGRLSLLLLMANFIVGFPVDYRYGWDLAHPPHQRLLHECLTEFKPDMLFGAPSCGPWSVASANKDPVKRLEDRNRELPTLEFLHDNMLWQHDQGRAFTTEQPFVSDMFKSSPMARLLNHEGVRLQRFDQCMLDAQDETGRPVRKATGFLSNRTWKHIRKRCNGHKGRPHGVLQGRWNGCNRAALAAVYPKRFCHAFGQDLWTLLRADGATSRKTWPRSLFWLRERYYSCQRCQLGRGCPAHIEHTFVPGECRVGQPAIRASRETPPAQPPATSPEPPSRLTVGDLEDPTGPFKMLARSGDYSMIALSLDATVSFAPEKRLYLKAALVQLIQSCVGIFSEATGADYDHWFWVCCVRCGHGGEKVPDPYLSSSCAPIRQLIRGSLKSWHVQAPEDMRLMSHSQLHAAVEEADWHVHVFGYESADARVDRAGGRSAAASSPVEKQNDGQVAPSSSAAPVPLTSSSSRTKPSASSMERPPAPPAAAPASEDDIRPWNEDGAMEEEPDQAEEEEFKAVRPDEEEKVLKPLFDFKKVYKRLQSDIVSKDPQMAKRLLLGLREHYHCQDRISCWIFQSASSAVDLFQYQEVWILLMVDEATRYKVATDVESREYGHLLSKMLDSWFVVFGPPHQLVLDQASSLMSHAAGRELERFSIERVPKGTTSGAAGKQHTGAGFVERHIELVEITMLKLAAELDRQGLRLTPGELAKESVMSHNQSLNYNGATPSMAVFGILPRPFYQEDSNNITAVAGVLQTDITPFKKALRIRQLWLSMVQRAVAEDRIARAGRTRPHQLDTNTLVPGTSAIDFYREVQGDVGWTTLPGERRIRPHTPGVFLVMDGEQTSDFQWLQAMVVKLSPHKAVTIGWVPEISNHCTSWRRASSSSLSYSDAWVKIVSLGKALSNHNVGGAMLGQGVRVIHPPKGSSGVLLFWRQGQEGYGSQEHNDDTPLAMKKVTAHDIDQLAFIYVFYYVNVAYEPASKMKVIPSEGALDEAQPMEVDSSARPCKTFLSDPQLSGRLHGCGHRGCRSFFLAKKSKLENLVEYLFSEKVVPLESPSSWQAPDNRFAMAQWDIYMSRVFEKSKKEFVTHNHLFVWPGKRQETVFADLLYGELYKTDDDVDNIAEDEVYGVWPLVEESDASEIKQFVDTGSFQKMHINSLTEEIVLIDSVWIRKWKRMPDGSRRVKSRLCARGCFDSQKELLSTRSTTATRLSQRMLLSTAANSSWEIESWDVSGAFLKGLSFDKVREILQSKGITTPVRRVAVMAPANVWRHLGNFSPSFRVDLSKTHEYVLFCLKPIYGLNDAPLAWQLCLHGHLEEQGGRASLLDENLFYWKEGSKLKAIVTTHVDDCGAGAKHEWLTQQHKLLMEKFGKVTRQTLPFVHCGVQYSKIPDGFRMTQDDFCKKLKPAMIPASRKDQEVQEDLTPAEVTSFRSMLGALLWLTATRKLRGPLRVMCIHDSSAAGNIRHYAQEGILVVLAEDKLQNLTEYEHGLEAASLLTVRLAELLYVPKPSIHSLLAVQERGVRQLPIDDLGDKGQRLYVLALREARMAQRLRWIGLVPTASMTADALTKSMVAPPMMQLLSSGTVSFFNEEKHAITLRTLPFMAQVEEHHLDLTDKELIREVGTLTTALWCASRSSSSRATCFFFLATLAATTSTAAATTSTTSTSTSATASTPSAASEADDNRSLLTFVALVLSTEWLLWGFARYWWQRMCSRRATSPAGEDPGSEDQSPMDVDASNLNYDDTADDRPDAADAYVQADVPPLTSLAQHDAVSFRHVDDSAMLVSNWALEHIRALEDKVRELTESERAVYDEVRVLRGMHDNHIETIGRLNRDLLRFQGMDPNGLDLYELNEFSVTFTDHTWLLPANGRLALAAEEGAIFIVSSGLGIEDADNRAQHLDVDPVPYFICRIALPFGHAVNEQHVFGIRPFTNGFVIAGASSQVAVWQHQQDHEVDGNAVDAFAIPKYEHVCTATVDVGKGSAVASLDLVGGRDE</sequence>